<name>A0A930EIA8_9FIRM</name>
<comment type="caution">
    <text evidence="1">The sequence shown here is derived from an EMBL/GenBank/DDBJ whole genome shotgun (WGS) entry which is preliminary data.</text>
</comment>
<accession>A0A930EIA8</accession>
<gene>
    <name evidence="1" type="ORF">HXM71_07740</name>
</gene>
<reference evidence="1" key="1">
    <citation type="submission" date="2020-04" db="EMBL/GenBank/DDBJ databases">
        <title>Deep metagenomics examines the oral microbiome during advanced dental caries in children, revealing novel taxa and co-occurrences with host molecules.</title>
        <authorList>
            <person name="Baker J.L."/>
            <person name="Morton J.T."/>
            <person name="Dinis M."/>
            <person name="Alvarez R."/>
            <person name="Tran N.C."/>
            <person name="Knight R."/>
            <person name="Edlund A."/>
        </authorList>
    </citation>
    <scope>NUCLEOTIDE SEQUENCE</scope>
    <source>
        <strain evidence="1">JCVI_24_bin.8</strain>
    </source>
</reference>
<dbReference type="AlphaFoldDB" id="A0A930EIA8"/>
<evidence type="ECO:0000313" key="1">
    <source>
        <dbReference type="EMBL" id="MBF1352984.1"/>
    </source>
</evidence>
<protein>
    <submittedName>
        <fullName evidence="1">Uncharacterized protein</fullName>
    </submittedName>
</protein>
<sequence length="126" mass="15268">MNSFISFLITVWLLLGVISCHSHEGNKKESMQQLRSKVPISYLPDELDSLYKTLYRDSFILQEKHDEFRHPVEQQFPMKQRLAHDTWILEFTWRVKDDTLITVWYIRESDTLRILDKYIYSEHAEF</sequence>
<dbReference type="EMBL" id="JABZQH010000364">
    <property type="protein sequence ID" value="MBF1352984.1"/>
    <property type="molecule type" value="Genomic_DNA"/>
</dbReference>
<dbReference type="Proteomes" id="UP000722050">
    <property type="component" value="Unassembled WGS sequence"/>
</dbReference>
<evidence type="ECO:0000313" key="2">
    <source>
        <dbReference type="Proteomes" id="UP000722050"/>
    </source>
</evidence>
<organism evidence="1 2">
    <name type="scientific">Mogibacterium diversum</name>
    <dbReference type="NCBI Taxonomy" id="114527"/>
    <lineage>
        <taxon>Bacteria</taxon>
        <taxon>Bacillati</taxon>
        <taxon>Bacillota</taxon>
        <taxon>Clostridia</taxon>
        <taxon>Peptostreptococcales</taxon>
        <taxon>Anaerovoracaceae</taxon>
        <taxon>Mogibacterium</taxon>
    </lineage>
</organism>
<proteinExistence type="predicted"/>